<dbReference type="InterPro" id="IPR028992">
    <property type="entry name" value="Hedgehog/Intein_dom"/>
</dbReference>
<sequence length="638" mass="66677">MTNYSGTTASGLVYAATSTDIGVPPLLGTTVYNVTITGSDGTVLQTLNGLTTGIQILGLSVAPTGNVVTGSTSITTLLNVVGATYVTMPGSTGGISIVANAVSGNTYYIGGNTDINILVNALAGNTVNIYGGTASFSGNLVAGLLAGSTINIGYGGTYAGSAGLINILGGSTVNFQTGGGTLILNADNQVLSLLASNGVQGVTFNNYDPSRDAIELQNTVQTITGYTISTSGSQKLIILYNGSPTNIVAQYAVNPAAGVSLPDGAYDAVNSPNMVSNPLQITYANGNTYVGACFLAGAMVHTPDGVKAVEELAVGDSVLVFEGGEAVSRAVVWTGKAVAHVRDSVPDDEAGYPVRVLKDAISPGVPDRDLLVTPEHCLYFEGQFIPARMLVNGRSIVFDRSVTTYEYYHIETGRHSVIMASNMLTESYLDTGNRDSFRQQGTVARIGAGTVLNWAEHAAAPLMVARHGVEPIFRQIAARAEGLGFPATDAAPVLTEDADLHLLTEGGQRVRMVRKESGQAFFMLPARVKAVRIISRTSRPCDVTGPFVNDRRHLGVCVGQITLLSAGKSQPVTLHQEEAALEGWAGQEDTFGRWTTGEALLPLPERAPESLGMLRIQILGGGPYLVRGEAESEETLRA</sequence>
<comment type="caution">
    <text evidence="2">The sequence shown here is derived from an EMBL/GenBank/DDBJ whole genome shotgun (WGS) entry which is preliminary data.</text>
</comment>
<organism evidence="2 3">
    <name type="scientific">Acetobacter farinalis</name>
    <dbReference type="NCBI Taxonomy" id="1260984"/>
    <lineage>
        <taxon>Bacteria</taxon>
        <taxon>Pseudomonadati</taxon>
        <taxon>Pseudomonadota</taxon>
        <taxon>Alphaproteobacteria</taxon>
        <taxon>Acetobacterales</taxon>
        <taxon>Acetobacteraceae</taxon>
        <taxon>Acetobacter</taxon>
    </lineage>
</organism>
<dbReference type="Pfam" id="PF13403">
    <property type="entry name" value="Hint_2"/>
    <property type="match status" value="1"/>
</dbReference>
<feature type="domain" description="Hedgehog/Intein (Hint)" evidence="1">
    <location>
        <begin position="293"/>
        <end position="431"/>
    </location>
</feature>
<dbReference type="SUPFAM" id="SSF51294">
    <property type="entry name" value="Hedgehog/intein (Hint) domain"/>
    <property type="match status" value="1"/>
</dbReference>
<dbReference type="EMBL" id="JAPIUX010000018">
    <property type="protein sequence ID" value="MCX2561975.1"/>
    <property type="molecule type" value="Genomic_DNA"/>
</dbReference>
<dbReference type="Proteomes" id="UP001526446">
    <property type="component" value="Unassembled WGS sequence"/>
</dbReference>
<dbReference type="RefSeq" id="WP_166123001.1">
    <property type="nucleotide sequence ID" value="NZ_JAPIUX010000018.1"/>
</dbReference>
<dbReference type="InterPro" id="IPR036844">
    <property type="entry name" value="Hint_dom_sf"/>
</dbReference>
<protein>
    <submittedName>
        <fullName evidence="2">Hint domain-containing protein</fullName>
    </submittedName>
</protein>
<proteinExistence type="predicted"/>
<keyword evidence="3" id="KW-1185">Reference proteome</keyword>
<name>A0ABT3Q9N7_9PROT</name>
<evidence type="ECO:0000313" key="3">
    <source>
        <dbReference type="Proteomes" id="UP001526446"/>
    </source>
</evidence>
<gene>
    <name evidence="2" type="ORF">OQ252_11290</name>
</gene>
<reference evidence="2 3" key="1">
    <citation type="submission" date="2022-11" db="EMBL/GenBank/DDBJ databases">
        <title>Genome sequencing of Acetobacter type strain.</title>
        <authorList>
            <person name="Heo J."/>
            <person name="Lee D."/>
            <person name="Han B.-H."/>
            <person name="Hong S.-B."/>
            <person name="Kwon S.-W."/>
        </authorList>
    </citation>
    <scope>NUCLEOTIDE SEQUENCE [LARGE SCALE GENOMIC DNA]</scope>
    <source>
        <strain evidence="2 3">KACC 21251</strain>
    </source>
</reference>
<evidence type="ECO:0000259" key="1">
    <source>
        <dbReference type="Pfam" id="PF13403"/>
    </source>
</evidence>
<dbReference type="Gene3D" id="2.170.16.10">
    <property type="entry name" value="Hedgehog/Intein (Hint) domain"/>
    <property type="match status" value="1"/>
</dbReference>
<accession>A0ABT3Q9N7</accession>
<evidence type="ECO:0000313" key="2">
    <source>
        <dbReference type="EMBL" id="MCX2561975.1"/>
    </source>
</evidence>